<proteinExistence type="predicted"/>
<feature type="non-terminal residue" evidence="3">
    <location>
        <position position="1"/>
    </location>
</feature>
<keyword evidence="2" id="KW-0472">Membrane</keyword>
<reference evidence="3" key="1">
    <citation type="journal article" date="2023" name="IScience">
        <title>Live-bearing cockroach genome reveals convergent evolutionary mechanisms linked to viviparity in insects and beyond.</title>
        <authorList>
            <person name="Fouks B."/>
            <person name="Harrison M.C."/>
            <person name="Mikhailova A.A."/>
            <person name="Marchal E."/>
            <person name="English S."/>
            <person name="Carruthers M."/>
            <person name="Jennings E.C."/>
            <person name="Chiamaka E.L."/>
            <person name="Frigard R.A."/>
            <person name="Pippel M."/>
            <person name="Attardo G.M."/>
            <person name="Benoit J.B."/>
            <person name="Bornberg-Bauer E."/>
            <person name="Tobe S.S."/>
        </authorList>
    </citation>
    <scope>NUCLEOTIDE SEQUENCE</scope>
    <source>
        <strain evidence="3">Stay&amp;Tobe</strain>
    </source>
</reference>
<evidence type="ECO:0000256" key="1">
    <source>
        <dbReference type="SAM" id="MobiDB-lite"/>
    </source>
</evidence>
<dbReference type="Proteomes" id="UP001233999">
    <property type="component" value="Unassembled WGS sequence"/>
</dbReference>
<feature type="region of interest" description="Disordered" evidence="1">
    <location>
        <begin position="1"/>
        <end position="25"/>
    </location>
</feature>
<name>A0AAD7ZWF9_DIPPU</name>
<evidence type="ECO:0000313" key="3">
    <source>
        <dbReference type="EMBL" id="KAJ9587946.1"/>
    </source>
</evidence>
<accession>A0AAD7ZWF9</accession>
<reference evidence="3" key="2">
    <citation type="submission" date="2023-05" db="EMBL/GenBank/DDBJ databases">
        <authorList>
            <person name="Fouks B."/>
        </authorList>
    </citation>
    <scope>NUCLEOTIDE SEQUENCE</scope>
    <source>
        <strain evidence="3">Stay&amp;Tobe</strain>
        <tissue evidence="3">Testes</tissue>
    </source>
</reference>
<keyword evidence="2" id="KW-0812">Transmembrane</keyword>
<evidence type="ECO:0000313" key="4">
    <source>
        <dbReference type="Proteomes" id="UP001233999"/>
    </source>
</evidence>
<evidence type="ECO:0000256" key="2">
    <source>
        <dbReference type="SAM" id="Phobius"/>
    </source>
</evidence>
<dbReference type="EMBL" id="JASPKZ010006046">
    <property type="protein sequence ID" value="KAJ9587946.1"/>
    <property type="molecule type" value="Genomic_DNA"/>
</dbReference>
<dbReference type="AlphaFoldDB" id="A0AAD7ZWF9"/>
<gene>
    <name evidence="3" type="ORF">L9F63_018621</name>
</gene>
<organism evidence="3 4">
    <name type="scientific">Diploptera punctata</name>
    <name type="common">Pacific beetle cockroach</name>
    <dbReference type="NCBI Taxonomy" id="6984"/>
    <lineage>
        <taxon>Eukaryota</taxon>
        <taxon>Metazoa</taxon>
        <taxon>Ecdysozoa</taxon>
        <taxon>Arthropoda</taxon>
        <taxon>Hexapoda</taxon>
        <taxon>Insecta</taxon>
        <taxon>Pterygota</taxon>
        <taxon>Neoptera</taxon>
        <taxon>Polyneoptera</taxon>
        <taxon>Dictyoptera</taxon>
        <taxon>Blattodea</taxon>
        <taxon>Blaberoidea</taxon>
        <taxon>Blaberidae</taxon>
        <taxon>Diplopterinae</taxon>
        <taxon>Diploptera</taxon>
    </lineage>
</organism>
<feature type="non-terminal residue" evidence="3">
    <location>
        <position position="57"/>
    </location>
</feature>
<keyword evidence="2" id="KW-1133">Transmembrane helix</keyword>
<protein>
    <submittedName>
        <fullName evidence="3">Uncharacterized protein</fullName>
    </submittedName>
</protein>
<sequence>SKGSGKFDGVIGLPTQSARTGEGESPFSESFALSLLFFLFFSIIYFALFHICPYHHE</sequence>
<keyword evidence="4" id="KW-1185">Reference proteome</keyword>
<comment type="caution">
    <text evidence="3">The sequence shown here is derived from an EMBL/GenBank/DDBJ whole genome shotgun (WGS) entry which is preliminary data.</text>
</comment>
<feature type="transmembrane region" description="Helical" evidence="2">
    <location>
        <begin position="31"/>
        <end position="52"/>
    </location>
</feature>